<evidence type="ECO:0000313" key="1">
    <source>
        <dbReference type="EMBL" id="GIX73096.1"/>
    </source>
</evidence>
<proteinExistence type="predicted"/>
<gene>
    <name evidence="1" type="ORF">CEXT_67581</name>
</gene>
<accession>A0AAV4ML12</accession>
<keyword evidence="2" id="KW-1185">Reference proteome</keyword>
<reference evidence="1 2" key="1">
    <citation type="submission" date="2021-06" db="EMBL/GenBank/DDBJ databases">
        <title>Caerostris extrusa draft genome.</title>
        <authorList>
            <person name="Kono N."/>
            <person name="Arakawa K."/>
        </authorList>
    </citation>
    <scope>NUCLEOTIDE SEQUENCE [LARGE SCALE GENOMIC DNA]</scope>
</reference>
<name>A0AAV4ML12_CAEEX</name>
<dbReference type="AlphaFoldDB" id="A0AAV4ML12"/>
<comment type="caution">
    <text evidence="1">The sequence shown here is derived from an EMBL/GenBank/DDBJ whole genome shotgun (WGS) entry which is preliminary data.</text>
</comment>
<dbReference type="Proteomes" id="UP001054945">
    <property type="component" value="Unassembled WGS sequence"/>
</dbReference>
<evidence type="ECO:0000313" key="2">
    <source>
        <dbReference type="Proteomes" id="UP001054945"/>
    </source>
</evidence>
<organism evidence="1 2">
    <name type="scientific">Caerostris extrusa</name>
    <name type="common">Bark spider</name>
    <name type="synonym">Caerostris bankana</name>
    <dbReference type="NCBI Taxonomy" id="172846"/>
    <lineage>
        <taxon>Eukaryota</taxon>
        <taxon>Metazoa</taxon>
        <taxon>Ecdysozoa</taxon>
        <taxon>Arthropoda</taxon>
        <taxon>Chelicerata</taxon>
        <taxon>Arachnida</taxon>
        <taxon>Araneae</taxon>
        <taxon>Araneomorphae</taxon>
        <taxon>Entelegynae</taxon>
        <taxon>Araneoidea</taxon>
        <taxon>Araneidae</taxon>
        <taxon>Caerostris</taxon>
    </lineage>
</organism>
<protein>
    <submittedName>
        <fullName evidence="1">Uncharacterized protein</fullName>
    </submittedName>
</protein>
<sequence length="75" mass="8349">MGSGFRTDVFNVCEFFSSESRVPRSRSCTKGKSTSHFPFATWQLGKTHNRQQKIVPSGSLMEVAGIIQIVLSLLE</sequence>
<dbReference type="EMBL" id="BPLR01002375">
    <property type="protein sequence ID" value="GIX73096.1"/>
    <property type="molecule type" value="Genomic_DNA"/>
</dbReference>